<dbReference type="RefSeq" id="WP_249316914.1">
    <property type="nucleotide sequence ID" value="NZ_JACRSR010000004.1"/>
</dbReference>
<dbReference type="SMART" id="SM00530">
    <property type="entry name" value="HTH_XRE"/>
    <property type="match status" value="1"/>
</dbReference>
<evidence type="ECO:0000313" key="2">
    <source>
        <dbReference type="EMBL" id="MBC8531993.1"/>
    </source>
</evidence>
<keyword evidence="3" id="KW-1185">Reference proteome</keyword>
<accession>A0A926HQ95</accession>
<dbReference type="SUPFAM" id="SSF47413">
    <property type="entry name" value="lambda repressor-like DNA-binding domains"/>
    <property type="match status" value="1"/>
</dbReference>
<dbReference type="CDD" id="cd00093">
    <property type="entry name" value="HTH_XRE"/>
    <property type="match status" value="1"/>
</dbReference>
<dbReference type="AlphaFoldDB" id="A0A926HQ95"/>
<protein>
    <submittedName>
        <fullName evidence="2">Helix-turn-helix transcriptional regulator</fullName>
    </submittedName>
</protein>
<dbReference type="GO" id="GO:0003677">
    <property type="term" value="F:DNA binding"/>
    <property type="evidence" value="ECO:0007669"/>
    <property type="project" value="InterPro"/>
</dbReference>
<name>A0A926HQ95_9FIRM</name>
<dbReference type="Proteomes" id="UP000623172">
    <property type="component" value="Unassembled WGS sequence"/>
</dbReference>
<dbReference type="EMBL" id="JACRSR010000004">
    <property type="protein sequence ID" value="MBC8531993.1"/>
    <property type="molecule type" value="Genomic_DNA"/>
</dbReference>
<organism evidence="2 3">
    <name type="scientific">Gehongia tenuis</name>
    <dbReference type="NCBI Taxonomy" id="2763655"/>
    <lineage>
        <taxon>Bacteria</taxon>
        <taxon>Bacillati</taxon>
        <taxon>Bacillota</taxon>
        <taxon>Clostridia</taxon>
        <taxon>Christensenellales</taxon>
        <taxon>Christensenellaceae</taxon>
        <taxon>Gehongia</taxon>
    </lineage>
</organism>
<dbReference type="Gene3D" id="1.10.260.40">
    <property type="entry name" value="lambda repressor-like DNA-binding domains"/>
    <property type="match status" value="1"/>
</dbReference>
<dbReference type="InterPro" id="IPR001387">
    <property type="entry name" value="Cro/C1-type_HTH"/>
</dbReference>
<evidence type="ECO:0000259" key="1">
    <source>
        <dbReference type="PROSITE" id="PS50943"/>
    </source>
</evidence>
<proteinExistence type="predicted"/>
<dbReference type="Pfam" id="PF01381">
    <property type="entry name" value="HTH_3"/>
    <property type="match status" value="1"/>
</dbReference>
<feature type="domain" description="HTH cro/C1-type" evidence="1">
    <location>
        <begin position="5"/>
        <end position="59"/>
    </location>
</feature>
<gene>
    <name evidence="2" type="ORF">H8696_09055</name>
</gene>
<comment type="caution">
    <text evidence="2">The sequence shown here is derived from an EMBL/GenBank/DDBJ whole genome shotgun (WGS) entry which is preliminary data.</text>
</comment>
<sequence length="64" mass="7538">MRTWMREKRLSLGLSQERLAYKADTCGRTVSYIEQGQRTPEPAIAKRLAAVLDEDWTRFYEDTK</sequence>
<reference evidence="2" key="1">
    <citation type="submission" date="2020-08" db="EMBL/GenBank/DDBJ databases">
        <title>Genome public.</title>
        <authorList>
            <person name="Liu C."/>
            <person name="Sun Q."/>
        </authorList>
    </citation>
    <scope>NUCLEOTIDE SEQUENCE</scope>
    <source>
        <strain evidence="2">NSJ-53</strain>
    </source>
</reference>
<dbReference type="InterPro" id="IPR010982">
    <property type="entry name" value="Lambda_DNA-bd_dom_sf"/>
</dbReference>
<evidence type="ECO:0000313" key="3">
    <source>
        <dbReference type="Proteomes" id="UP000623172"/>
    </source>
</evidence>
<dbReference type="PROSITE" id="PS50943">
    <property type="entry name" value="HTH_CROC1"/>
    <property type="match status" value="1"/>
</dbReference>